<evidence type="ECO:0008006" key="5">
    <source>
        <dbReference type="Google" id="ProtNLM"/>
    </source>
</evidence>
<evidence type="ECO:0000313" key="4">
    <source>
        <dbReference type="Proteomes" id="UP001162741"/>
    </source>
</evidence>
<evidence type="ECO:0000256" key="2">
    <source>
        <dbReference type="SAM" id="Phobius"/>
    </source>
</evidence>
<feature type="transmembrane region" description="Helical" evidence="2">
    <location>
        <begin position="297"/>
        <end position="317"/>
    </location>
</feature>
<feature type="transmembrane region" description="Helical" evidence="2">
    <location>
        <begin position="262"/>
        <end position="291"/>
    </location>
</feature>
<feature type="transmembrane region" description="Helical" evidence="2">
    <location>
        <begin position="37"/>
        <end position="57"/>
    </location>
</feature>
<evidence type="ECO:0000256" key="1">
    <source>
        <dbReference type="SAM" id="MobiDB-lite"/>
    </source>
</evidence>
<sequence length="484" mass="55142">MTQLLTAFLLLAVHFLTGYGVLNLLKVKLQAVMHGSLSLLLGIAVASLLPFFLQLAYIPLTTATVFGTLIIVMLLVNVKVLLSKHKPVISKKDFSLKVYEIPFVALITFLVLISIWRSYILPPTPRDLLSGPEAIAEFAVREHTFINSIFNLSLESTNNQFKPPFITCLQLIYKLAGFPFGQWWLGAIVASFIIFLYNALKRTVHPILAGALVFLFMAAPELYGYTFMVLFDYSNMVFFFLSCYFLFEYFRDKEVRNFYLSTLLMAFAVYIRSETLVLAAMMVPAVLFVQWKWKTGIKQMAITAGIFIVAAFLFYWIPQSLYIKHYLPANYDMGALIRKDLFDLAPLWKRFGDMTSQLMYGEFGKLLWGYIMYVFLIFLVAELVITKAKLSVVARNWLYAVLVVYVGLPILGFVLPLMDLEHTTKRGLMKILPLMLLYLANNKLLVVVSDWLRKYEFGGAKDTGGVARPQPRPTDSKKAKHSSR</sequence>
<accession>A0ABY6IUL7</accession>
<reference evidence="3" key="1">
    <citation type="submission" date="2022-10" db="EMBL/GenBank/DDBJ databases">
        <title>Chitinophaga sp. nov., isolated from soil.</title>
        <authorList>
            <person name="Jeon C.O."/>
        </authorList>
    </citation>
    <scope>NUCLEOTIDE SEQUENCE</scope>
    <source>
        <strain evidence="3">R8</strain>
    </source>
</reference>
<protein>
    <recommendedName>
        <fullName evidence="5">Glycosyltransferase RgtA/B/C/D-like domain-containing protein</fullName>
    </recommendedName>
</protein>
<evidence type="ECO:0000313" key="3">
    <source>
        <dbReference type="EMBL" id="UYQ91068.1"/>
    </source>
</evidence>
<feature type="region of interest" description="Disordered" evidence="1">
    <location>
        <begin position="460"/>
        <end position="484"/>
    </location>
</feature>
<dbReference type="Proteomes" id="UP001162741">
    <property type="component" value="Chromosome"/>
</dbReference>
<proteinExistence type="predicted"/>
<feature type="transmembrane region" description="Helical" evidence="2">
    <location>
        <begin position="431"/>
        <end position="452"/>
    </location>
</feature>
<keyword evidence="2" id="KW-1133">Transmembrane helix</keyword>
<gene>
    <name evidence="3" type="ORF">MKQ68_13295</name>
</gene>
<name>A0ABY6IUL7_9BACT</name>
<keyword evidence="2" id="KW-0812">Transmembrane</keyword>
<feature type="transmembrane region" description="Helical" evidence="2">
    <location>
        <begin position="183"/>
        <end position="200"/>
    </location>
</feature>
<keyword evidence="2" id="KW-0472">Membrane</keyword>
<dbReference type="RefSeq" id="WP_264279551.1">
    <property type="nucleotide sequence ID" value="NZ_CP107006.1"/>
</dbReference>
<feature type="transmembrane region" description="Helical" evidence="2">
    <location>
        <begin position="63"/>
        <end position="82"/>
    </location>
</feature>
<organism evidence="3 4">
    <name type="scientific">Chitinophaga horti</name>
    <dbReference type="NCBI Taxonomy" id="2920382"/>
    <lineage>
        <taxon>Bacteria</taxon>
        <taxon>Pseudomonadati</taxon>
        <taxon>Bacteroidota</taxon>
        <taxon>Chitinophagia</taxon>
        <taxon>Chitinophagales</taxon>
        <taxon>Chitinophagaceae</taxon>
        <taxon>Chitinophaga</taxon>
    </lineage>
</organism>
<feature type="transmembrane region" description="Helical" evidence="2">
    <location>
        <begin position="397"/>
        <end position="419"/>
    </location>
</feature>
<dbReference type="EMBL" id="CP107006">
    <property type="protein sequence ID" value="UYQ91068.1"/>
    <property type="molecule type" value="Genomic_DNA"/>
</dbReference>
<feature type="transmembrane region" description="Helical" evidence="2">
    <location>
        <begin position="366"/>
        <end position="385"/>
    </location>
</feature>
<feature type="transmembrane region" description="Helical" evidence="2">
    <location>
        <begin position="103"/>
        <end position="120"/>
    </location>
</feature>
<keyword evidence="4" id="KW-1185">Reference proteome</keyword>
<feature type="transmembrane region" description="Helical" evidence="2">
    <location>
        <begin position="6"/>
        <end position="25"/>
    </location>
</feature>
<feature type="transmembrane region" description="Helical" evidence="2">
    <location>
        <begin position="207"/>
        <end position="227"/>
    </location>
</feature>